<evidence type="ECO:0000313" key="3">
    <source>
        <dbReference type="Proteomes" id="UP000253759"/>
    </source>
</evidence>
<keyword evidence="1" id="KW-0472">Membrane</keyword>
<keyword evidence="1" id="KW-1133">Transmembrane helix</keyword>
<feature type="transmembrane region" description="Helical" evidence="1">
    <location>
        <begin position="65"/>
        <end position="83"/>
    </location>
</feature>
<proteinExistence type="predicted"/>
<dbReference type="InterPro" id="IPR008407">
    <property type="entry name" value="Brnchd-chn_aa_trnsp_AzlD"/>
</dbReference>
<dbReference type="EMBL" id="QQNH01000006">
    <property type="protein sequence ID" value="RDE09369.1"/>
    <property type="molecule type" value="Genomic_DNA"/>
</dbReference>
<dbReference type="AlphaFoldDB" id="A0A369W5S2"/>
<dbReference type="OrthoDB" id="7960852at2"/>
<evidence type="ECO:0000313" key="2">
    <source>
        <dbReference type="EMBL" id="RDE09369.1"/>
    </source>
</evidence>
<protein>
    <recommendedName>
        <fullName evidence="4">AzlD domain-containing protein</fullName>
    </recommendedName>
</protein>
<dbReference type="RefSeq" id="WP_114645279.1">
    <property type="nucleotide sequence ID" value="NZ_QQNH01000006.1"/>
</dbReference>
<comment type="caution">
    <text evidence="2">The sequence shown here is derived from an EMBL/GenBank/DDBJ whole genome shotgun (WGS) entry which is preliminary data.</text>
</comment>
<evidence type="ECO:0008006" key="4">
    <source>
        <dbReference type="Google" id="ProtNLM"/>
    </source>
</evidence>
<gene>
    <name evidence="2" type="ORF">DVH29_06070</name>
</gene>
<organism evidence="2 3">
    <name type="scientific">Pelagibacterium lacus</name>
    <dbReference type="NCBI Taxonomy" id="2282655"/>
    <lineage>
        <taxon>Bacteria</taxon>
        <taxon>Pseudomonadati</taxon>
        <taxon>Pseudomonadota</taxon>
        <taxon>Alphaproteobacteria</taxon>
        <taxon>Hyphomicrobiales</taxon>
        <taxon>Devosiaceae</taxon>
        <taxon>Pelagibacterium</taxon>
    </lineage>
</organism>
<accession>A0A369W5S2</accession>
<dbReference type="Proteomes" id="UP000253759">
    <property type="component" value="Unassembled WGS sequence"/>
</dbReference>
<feature type="transmembrane region" description="Helical" evidence="1">
    <location>
        <begin position="39"/>
        <end position="59"/>
    </location>
</feature>
<keyword evidence="3" id="KW-1185">Reference proteome</keyword>
<name>A0A369W5S2_9HYPH</name>
<evidence type="ECO:0000256" key="1">
    <source>
        <dbReference type="SAM" id="Phobius"/>
    </source>
</evidence>
<feature type="transmembrane region" description="Helical" evidence="1">
    <location>
        <begin position="88"/>
        <end position="105"/>
    </location>
</feature>
<feature type="transmembrane region" description="Helical" evidence="1">
    <location>
        <begin position="6"/>
        <end position="27"/>
    </location>
</feature>
<keyword evidence="1" id="KW-0812">Transmembrane</keyword>
<reference evidence="3" key="1">
    <citation type="submission" date="2018-07" db="EMBL/GenBank/DDBJ databases">
        <authorList>
            <person name="Liu B.-T."/>
            <person name="Du Z."/>
        </authorList>
    </citation>
    <scope>NUCLEOTIDE SEQUENCE [LARGE SCALE GENOMIC DNA]</scope>
    <source>
        <strain evidence="3">XYN52</strain>
    </source>
</reference>
<sequence length="106" mass="11243">MNSEFWTITILVAIGTYLIRFLPTFLMRGTGNPDSPLSRFLAATGPAAIAALFVGALLPRIAPDWPVIAPLAAGALAVVAVYWWRREVTIATLAGAVAYGVVFALV</sequence>
<dbReference type="Pfam" id="PF05437">
    <property type="entry name" value="AzlD"/>
    <property type="match status" value="1"/>
</dbReference>